<reference evidence="3" key="2">
    <citation type="submission" date="2015-01" db="EMBL/GenBank/DDBJ databases">
        <title>Evolutionary Origins and Diversification of the Mycorrhizal Mutualists.</title>
        <authorList>
            <consortium name="DOE Joint Genome Institute"/>
            <consortium name="Mycorrhizal Genomics Consortium"/>
            <person name="Kohler A."/>
            <person name="Kuo A."/>
            <person name="Nagy L.G."/>
            <person name="Floudas D."/>
            <person name="Copeland A."/>
            <person name="Barry K.W."/>
            <person name="Cichocki N."/>
            <person name="Veneault-Fourrey C."/>
            <person name="LaButti K."/>
            <person name="Lindquist E.A."/>
            <person name="Lipzen A."/>
            <person name="Lundell T."/>
            <person name="Morin E."/>
            <person name="Murat C."/>
            <person name="Riley R."/>
            <person name="Ohm R."/>
            <person name="Sun H."/>
            <person name="Tunlid A."/>
            <person name="Henrissat B."/>
            <person name="Grigoriev I.V."/>
            <person name="Hibbett D.S."/>
            <person name="Martin F."/>
        </authorList>
    </citation>
    <scope>NUCLEOTIDE SEQUENCE [LARGE SCALE GENOMIC DNA]</scope>
    <source>
        <strain evidence="3">UH-Slu-Lm8-n1</strain>
    </source>
</reference>
<protein>
    <submittedName>
        <fullName evidence="2">Uncharacterized protein</fullName>
    </submittedName>
</protein>
<evidence type="ECO:0000313" key="3">
    <source>
        <dbReference type="Proteomes" id="UP000054485"/>
    </source>
</evidence>
<proteinExistence type="predicted"/>
<dbReference type="InParanoid" id="A0A0D0AQX3"/>
<evidence type="ECO:0000256" key="1">
    <source>
        <dbReference type="SAM" id="MobiDB-lite"/>
    </source>
</evidence>
<dbReference type="HOGENOM" id="CLU_2672779_0_0_1"/>
<dbReference type="AlphaFoldDB" id="A0A0D0AQX3"/>
<gene>
    <name evidence="2" type="ORF">CY34DRAFT_812976</name>
</gene>
<feature type="compositionally biased region" description="Polar residues" evidence="1">
    <location>
        <begin position="10"/>
        <end position="20"/>
    </location>
</feature>
<name>A0A0D0AQX3_9AGAM</name>
<dbReference type="Proteomes" id="UP000054485">
    <property type="component" value="Unassembled WGS sequence"/>
</dbReference>
<sequence length="75" mass="8517">MNMRQARNVIRNQSDSSTTPTACPWLKFVPTSRMDRTDAFLMFGEEKWHGFLLTLTELPGLADLVVPSRTGRFDG</sequence>
<evidence type="ECO:0000313" key="2">
    <source>
        <dbReference type="EMBL" id="KIK34378.1"/>
    </source>
</evidence>
<organism evidence="2 3">
    <name type="scientific">Suillus luteus UH-Slu-Lm8-n1</name>
    <dbReference type="NCBI Taxonomy" id="930992"/>
    <lineage>
        <taxon>Eukaryota</taxon>
        <taxon>Fungi</taxon>
        <taxon>Dikarya</taxon>
        <taxon>Basidiomycota</taxon>
        <taxon>Agaricomycotina</taxon>
        <taxon>Agaricomycetes</taxon>
        <taxon>Agaricomycetidae</taxon>
        <taxon>Boletales</taxon>
        <taxon>Suillineae</taxon>
        <taxon>Suillaceae</taxon>
        <taxon>Suillus</taxon>
    </lineage>
</organism>
<accession>A0A0D0AQX3</accession>
<reference evidence="2 3" key="1">
    <citation type="submission" date="2014-04" db="EMBL/GenBank/DDBJ databases">
        <authorList>
            <consortium name="DOE Joint Genome Institute"/>
            <person name="Kuo A."/>
            <person name="Ruytinx J."/>
            <person name="Rineau F."/>
            <person name="Colpaert J."/>
            <person name="Kohler A."/>
            <person name="Nagy L.G."/>
            <person name="Floudas D."/>
            <person name="Copeland A."/>
            <person name="Barry K.W."/>
            <person name="Cichocki N."/>
            <person name="Veneault-Fourrey C."/>
            <person name="LaButti K."/>
            <person name="Lindquist E.A."/>
            <person name="Lipzen A."/>
            <person name="Lundell T."/>
            <person name="Morin E."/>
            <person name="Murat C."/>
            <person name="Sun H."/>
            <person name="Tunlid A."/>
            <person name="Henrissat B."/>
            <person name="Grigoriev I.V."/>
            <person name="Hibbett D.S."/>
            <person name="Martin F."/>
            <person name="Nordberg H.P."/>
            <person name="Cantor M.N."/>
            <person name="Hua S.X."/>
        </authorList>
    </citation>
    <scope>NUCLEOTIDE SEQUENCE [LARGE SCALE GENOMIC DNA]</scope>
    <source>
        <strain evidence="2 3">UH-Slu-Lm8-n1</strain>
    </source>
</reference>
<keyword evidence="3" id="KW-1185">Reference proteome</keyword>
<feature type="region of interest" description="Disordered" evidence="1">
    <location>
        <begin position="1"/>
        <end position="20"/>
    </location>
</feature>
<dbReference type="EMBL" id="KN835763">
    <property type="protein sequence ID" value="KIK34378.1"/>
    <property type="molecule type" value="Genomic_DNA"/>
</dbReference>